<dbReference type="AlphaFoldDB" id="A0A0V1LSZ6"/>
<feature type="transmembrane region" description="Helical" evidence="1">
    <location>
        <begin position="232"/>
        <end position="254"/>
    </location>
</feature>
<evidence type="ECO:0000313" key="2">
    <source>
        <dbReference type="EMBL" id="KRZ62648.1"/>
    </source>
</evidence>
<protein>
    <submittedName>
        <fullName evidence="2">Transmembrane protein</fullName>
    </submittedName>
</protein>
<feature type="transmembrane region" description="Helical" evidence="1">
    <location>
        <begin position="303"/>
        <end position="331"/>
    </location>
</feature>
<name>A0A0V1LSZ6_9BILA</name>
<keyword evidence="1" id="KW-1133">Transmembrane helix</keyword>
<keyword evidence="1" id="KW-0472">Membrane</keyword>
<feature type="transmembrane region" description="Helical" evidence="1">
    <location>
        <begin position="192"/>
        <end position="212"/>
    </location>
</feature>
<organism evidence="2 3">
    <name type="scientific">Trichinella nativa</name>
    <dbReference type="NCBI Taxonomy" id="6335"/>
    <lineage>
        <taxon>Eukaryota</taxon>
        <taxon>Metazoa</taxon>
        <taxon>Ecdysozoa</taxon>
        <taxon>Nematoda</taxon>
        <taxon>Enoplea</taxon>
        <taxon>Dorylaimia</taxon>
        <taxon>Trichinellida</taxon>
        <taxon>Trichinellidae</taxon>
        <taxon>Trichinella</taxon>
    </lineage>
</organism>
<sequence length="1012" mass="114448">MDLIMGGVNFSDPSSGGDECFHYLTVYQRLVETVLVLPVAILQLCYIWPKARNMEVPHAPNFRAYNNCKKLGSFLLFILILVFAVEVSYKVRTGSLIFLLNPCHVATMLEILLFCENLLPPSVARLVFALAMYFLPGATLALLFPVVTSRKLPGEVCIYWIQHLVIVLCPVYLLSLGGVYSAESFYNFNIYVLCHALMTLYSFGPLQFISMLTNVNLNNVLCPASSDPFQGYYYRLAAIGHHSLFLILHSWLYIKFTRMILAAFENGLFIPTQLVKANGNKIDPPLHFSHYNSMVSLKQELQVLDYFGAFCVFISFFVIILIISVTCILWFCVSPTDDVTVFAKKTILRCQGGTEAAKSVKRNGKEKEEEKKANFDAINKWPSLFMFSSVSIAMPADIYYKARLFRRGACSCVAAHFVPYNKPNNTHSISTVFCRCCFPNSNDNNNNNRTKSDCSCERCLAGGLSLALQDWNALRAINCFLPRWEKQQPATVEDEQNSCVLERTELRKRDMNELWDQSLPVSHMSLAKLSRLKQLLYLRNVTDVTLNRYNVRALPSLDGLIFPRYSVTLEMMGSQIRPSGLKICRLVETINMMTVADEVLPSVSTFNGMFGYHLVRQSDSEVVLTLNEADAMSIFQACSKLAVVLPDNPGHFNVEVVIPICQISILMHNSFEQLFLPYLEEFTKITLWLPPEKYNRAKQLSKKLLSNQCYLISPKACNNLRAAETLAIPGKGRELINGVIRQGEAVVHKYVDTLAMLRDPVRSFLFGYNGQTCGVVQWKRFSLLNSYLKGFRLGELTLLTGPFGCGKKTFLCEYALDLCDQNMVTLWCGLELPSIRVVATMIEQYARRISQGSLATAIFRLLAIEYHASAQDVQHVVIDNALLIHDCSSQTFTELKRFASSKNLHITAIVHPKKVPLRILFEVENPIGTISAYSIYSSLIGAYEADNILQITTHINKNQQQQCELEKYLQIWKNRNVGELLIGCLVEMHFDPLSKCHSLVMRKKKIRPGCVD</sequence>
<comment type="caution">
    <text evidence="2">The sequence shown here is derived from an EMBL/GenBank/DDBJ whole genome shotgun (WGS) entry which is preliminary data.</text>
</comment>
<evidence type="ECO:0000256" key="1">
    <source>
        <dbReference type="SAM" id="Phobius"/>
    </source>
</evidence>
<feature type="transmembrane region" description="Helical" evidence="1">
    <location>
        <begin position="70"/>
        <end position="89"/>
    </location>
</feature>
<feature type="transmembrane region" description="Helical" evidence="1">
    <location>
        <begin position="30"/>
        <end position="49"/>
    </location>
</feature>
<dbReference type="InterPro" id="IPR027032">
    <property type="entry name" value="Twinkle-like"/>
</dbReference>
<proteinExistence type="predicted"/>
<feature type="transmembrane region" description="Helical" evidence="1">
    <location>
        <begin position="95"/>
        <end position="114"/>
    </location>
</feature>
<evidence type="ECO:0000313" key="3">
    <source>
        <dbReference type="Proteomes" id="UP000054721"/>
    </source>
</evidence>
<dbReference type="SUPFAM" id="SSF52540">
    <property type="entry name" value="P-loop containing nucleoside triphosphate hydrolases"/>
    <property type="match status" value="1"/>
</dbReference>
<dbReference type="Pfam" id="PF21525">
    <property type="entry name" value="Nlp36"/>
    <property type="match status" value="1"/>
</dbReference>
<reference evidence="2 3" key="1">
    <citation type="submission" date="2015-05" db="EMBL/GenBank/DDBJ databases">
        <title>Evolution of Trichinella species and genotypes.</title>
        <authorList>
            <person name="Korhonen P.K."/>
            <person name="Edoardo P."/>
            <person name="Giuseppe L.R."/>
            <person name="Gasser R.B."/>
        </authorList>
    </citation>
    <scope>NUCLEOTIDE SEQUENCE [LARGE SCALE GENOMIC DNA]</scope>
    <source>
        <strain evidence="2">ISS10</strain>
    </source>
</reference>
<dbReference type="PANTHER" id="PTHR12873">
    <property type="entry name" value="T7-LIKE MITOCHONDRIAL DNA HELICASE"/>
    <property type="match status" value="1"/>
</dbReference>
<dbReference type="GO" id="GO:0005739">
    <property type="term" value="C:mitochondrion"/>
    <property type="evidence" value="ECO:0007669"/>
    <property type="project" value="TreeGrafter"/>
</dbReference>
<dbReference type="PANTHER" id="PTHR12873:SF0">
    <property type="entry name" value="TWINKLE MTDNA HELICASE"/>
    <property type="match status" value="1"/>
</dbReference>
<dbReference type="GO" id="GO:0043139">
    <property type="term" value="F:5'-3' DNA helicase activity"/>
    <property type="evidence" value="ECO:0007669"/>
    <property type="project" value="InterPro"/>
</dbReference>
<dbReference type="GO" id="GO:0006264">
    <property type="term" value="P:mitochondrial DNA replication"/>
    <property type="evidence" value="ECO:0007669"/>
    <property type="project" value="TreeGrafter"/>
</dbReference>
<dbReference type="GO" id="GO:0003697">
    <property type="term" value="F:single-stranded DNA binding"/>
    <property type="evidence" value="ECO:0007669"/>
    <property type="project" value="InterPro"/>
</dbReference>
<dbReference type="Gene3D" id="3.40.50.300">
    <property type="entry name" value="P-loop containing nucleotide triphosphate hydrolases"/>
    <property type="match status" value="1"/>
</dbReference>
<keyword evidence="3" id="KW-1185">Reference proteome</keyword>
<dbReference type="InterPro" id="IPR027417">
    <property type="entry name" value="P-loop_NTPase"/>
</dbReference>
<dbReference type="EMBL" id="JYDW01000007">
    <property type="protein sequence ID" value="KRZ62648.1"/>
    <property type="molecule type" value="Genomic_DNA"/>
</dbReference>
<dbReference type="Proteomes" id="UP000054721">
    <property type="component" value="Unassembled WGS sequence"/>
</dbReference>
<keyword evidence="1 2" id="KW-0812">Transmembrane</keyword>
<dbReference type="Pfam" id="PF14808">
    <property type="entry name" value="TMEM164"/>
    <property type="match status" value="1"/>
</dbReference>
<feature type="transmembrane region" description="Helical" evidence="1">
    <location>
        <begin position="159"/>
        <end position="180"/>
    </location>
</feature>
<dbReference type="OrthoDB" id="17328at2759"/>
<gene>
    <name evidence="2" type="primary">Tmem164</name>
    <name evidence="2" type="ORF">T02_8391</name>
</gene>
<feature type="transmembrane region" description="Helical" evidence="1">
    <location>
        <begin position="126"/>
        <end position="147"/>
    </location>
</feature>
<dbReference type="STRING" id="6335.A0A0V1LSZ6"/>
<accession>A0A0V1LSZ6</accession>